<dbReference type="EMBL" id="VSRR010003413">
    <property type="protein sequence ID" value="MPC36039.1"/>
    <property type="molecule type" value="Genomic_DNA"/>
</dbReference>
<gene>
    <name evidence="1" type="ORF">E2C01_029483</name>
</gene>
<proteinExistence type="predicted"/>
<name>A0A5B7ESC9_PORTR</name>
<dbReference type="Proteomes" id="UP000324222">
    <property type="component" value="Unassembled WGS sequence"/>
</dbReference>
<accession>A0A5B7ESC9</accession>
<dbReference type="AlphaFoldDB" id="A0A5B7ESC9"/>
<reference evidence="1 2" key="1">
    <citation type="submission" date="2019-05" db="EMBL/GenBank/DDBJ databases">
        <title>Another draft genome of Portunus trituberculatus and its Hox gene families provides insights of decapod evolution.</title>
        <authorList>
            <person name="Jeong J.-H."/>
            <person name="Song I."/>
            <person name="Kim S."/>
            <person name="Choi T."/>
            <person name="Kim D."/>
            <person name="Ryu S."/>
            <person name="Kim W."/>
        </authorList>
    </citation>
    <scope>NUCLEOTIDE SEQUENCE [LARGE SCALE GENOMIC DNA]</scope>
    <source>
        <tissue evidence="1">Muscle</tissue>
    </source>
</reference>
<organism evidence="1 2">
    <name type="scientific">Portunus trituberculatus</name>
    <name type="common">Swimming crab</name>
    <name type="synonym">Neptunus trituberculatus</name>
    <dbReference type="NCBI Taxonomy" id="210409"/>
    <lineage>
        <taxon>Eukaryota</taxon>
        <taxon>Metazoa</taxon>
        <taxon>Ecdysozoa</taxon>
        <taxon>Arthropoda</taxon>
        <taxon>Crustacea</taxon>
        <taxon>Multicrustacea</taxon>
        <taxon>Malacostraca</taxon>
        <taxon>Eumalacostraca</taxon>
        <taxon>Eucarida</taxon>
        <taxon>Decapoda</taxon>
        <taxon>Pleocyemata</taxon>
        <taxon>Brachyura</taxon>
        <taxon>Eubrachyura</taxon>
        <taxon>Portunoidea</taxon>
        <taxon>Portunidae</taxon>
        <taxon>Portuninae</taxon>
        <taxon>Portunus</taxon>
    </lineage>
</organism>
<comment type="caution">
    <text evidence="1">The sequence shown here is derived from an EMBL/GenBank/DDBJ whole genome shotgun (WGS) entry which is preliminary data.</text>
</comment>
<sequence>MVHCGRSLRQVERKEDDNNIMSMSCKVARVHSMFPDMASEAARESRTATPSLVSRINSFVVLHFIKTS</sequence>
<keyword evidence="2" id="KW-1185">Reference proteome</keyword>
<protein>
    <submittedName>
        <fullName evidence="1">Uncharacterized protein</fullName>
    </submittedName>
</protein>
<evidence type="ECO:0000313" key="1">
    <source>
        <dbReference type="EMBL" id="MPC36039.1"/>
    </source>
</evidence>
<evidence type="ECO:0000313" key="2">
    <source>
        <dbReference type="Proteomes" id="UP000324222"/>
    </source>
</evidence>